<evidence type="ECO:0000313" key="2">
    <source>
        <dbReference type="EMBL" id="QDV35602.1"/>
    </source>
</evidence>
<protein>
    <recommendedName>
        <fullName evidence="1">ARG and Rhodanese-Phosphatase-superfamily-associated domain-containing protein</fullName>
    </recommendedName>
</protein>
<reference evidence="2 3" key="1">
    <citation type="submission" date="2019-02" db="EMBL/GenBank/DDBJ databases">
        <title>Deep-cultivation of Planctomycetes and their phenomic and genomic characterization uncovers novel biology.</title>
        <authorList>
            <person name="Wiegand S."/>
            <person name="Jogler M."/>
            <person name="Boedeker C."/>
            <person name="Pinto D."/>
            <person name="Vollmers J."/>
            <person name="Rivas-Marin E."/>
            <person name="Kohn T."/>
            <person name="Peeters S.H."/>
            <person name="Heuer A."/>
            <person name="Rast P."/>
            <person name="Oberbeckmann S."/>
            <person name="Bunk B."/>
            <person name="Jeske O."/>
            <person name="Meyerdierks A."/>
            <person name="Storesund J.E."/>
            <person name="Kallscheuer N."/>
            <person name="Luecker S."/>
            <person name="Lage O.M."/>
            <person name="Pohl T."/>
            <person name="Merkel B.J."/>
            <person name="Hornburger P."/>
            <person name="Mueller R.-W."/>
            <person name="Bruemmer F."/>
            <person name="Labrenz M."/>
            <person name="Spormann A.M."/>
            <person name="Op den Camp H."/>
            <person name="Overmann J."/>
            <person name="Amann R."/>
            <person name="Jetten M.S.M."/>
            <person name="Mascher T."/>
            <person name="Medema M.H."/>
            <person name="Devos D.P."/>
            <person name="Kaster A.-K."/>
            <person name="Ovreas L."/>
            <person name="Rohde M."/>
            <person name="Galperin M.Y."/>
            <person name="Jogler C."/>
        </authorList>
    </citation>
    <scope>NUCLEOTIDE SEQUENCE [LARGE SCALE GENOMIC DNA]</scope>
    <source>
        <strain evidence="2 3">ElP</strain>
    </source>
</reference>
<keyword evidence="3" id="KW-1185">Reference proteome</keyword>
<name>A0A518H441_9BACT</name>
<dbReference type="KEGG" id="tpla:ElP_35060"/>
<dbReference type="Proteomes" id="UP000317835">
    <property type="component" value="Chromosome"/>
</dbReference>
<dbReference type="InterPro" id="IPR046699">
    <property type="entry name" value="ARPP-1"/>
</dbReference>
<evidence type="ECO:0000313" key="3">
    <source>
        <dbReference type="Proteomes" id="UP000317835"/>
    </source>
</evidence>
<gene>
    <name evidence="2" type="ORF">ElP_35060</name>
</gene>
<dbReference type="AlphaFoldDB" id="A0A518H441"/>
<sequence>MDYLLSDEAIAAGTVAVEEVSEGGSVPNLLVENTGDSRVLFLEGEELRGAKQNRVLNTSVLVAARSKTTIPVSCVEQGRWRYRSRQFGHGGSHSSSKLRHFLKSSVTRSLKEERGHTSDQMAVWGEVSRQMDALGSSSETGAMADTYESYKGKMDEFRARLGYVEGAVGVAVAVGKQVVALDLFDKAATCRKVWDRLLSGAVMEALEVGKAEEQAGPGDVEALVARLRGMAWEPAPAVGEGEEYRSDAGEAHASALLVEGSVVHGSVVVAG</sequence>
<proteinExistence type="predicted"/>
<dbReference type="OrthoDB" id="9806181at2"/>
<evidence type="ECO:0000259" key="1">
    <source>
        <dbReference type="Pfam" id="PF20208"/>
    </source>
</evidence>
<dbReference type="Pfam" id="PF20208">
    <property type="entry name" value="ARPP-1"/>
    <property type="match status" value="1"/>
</dbReference>
<dbReference type="EMBL" id="CP036426">
    <property type="protein sequence ID" value="QDV35602.1"/>
    <property type="molecule type" value="Genomic_DNA"/>
</dbReference>
<accession>A0A518H441</accession>
<feature type="domain" description="ARG and Rhodanese-Phosphatase-superfamily-associated" evidence="1">
    <location>
        <begin position="2"/>
        <end position="267"/>
    </location>
</feature>
<organism evidence="2 3">
    <name type="scientific">Tautonia plasticadhaerens</name>
    <dbReference type="NCBI Taxonomy" id="2527974"/>
    <lineage>
        <taxon>Bacteria</taxon>
        <taxon>Pseudomonadati</taxon>
        <taxon>Planctomycetota</taxon>
        <taxon>Planctomycetia</taxon>
        <taxon>Isosphaerales</taxon>
        <taxon>Isosphaeraceae</taxon>
        <taxon>Tautonia</taxon>
    </lineage>
</organism>